<feature type="transmembrane region" description="Helical" evidence="1">
    <location>
        <begin position="196"/>
        <end position="216"/>
    </location>
</feature>
<feature type="transmembrane region" description="Helical" evidence="1">
    <location>
        <begin position="170"/>
        <end position="190"/>
    </location>
</feature>
<sequence>MQTFLYLLFGYLDVMAILALMFKTFRWPFWEFGAKLSLIAVTLSVASYLIRMVWDIPSYDLAVQFILYVVLLRYLIKVSLFHAVDVTAVGCLAFNVIQFIVYFSLLAAGIVSAEEAQQPAGTGIFIIQVSCELCSFGIAYLLYRFHYGFSFLMKPPLDLYMSRKSSGGQLAKTVINTIGILAISSSVYWLLNYQEYLLILLMVILGALAILVYLYYKKDLQD</sequence>
<protein>
    <recommendedName>
        <fullName evidence="4">Integral membrane protein</fullName>
    </recommendedName>
</protein>
<evidence type="ECO:0000256" key="1">
    <source>
        <dbReference type="SAM" id="Phobius"/>
    </source>
</evidence>
<feature type="transmembrane region" description="Helical" evidence="1">
    <location>
        <begin position="88"/>
        <end position="111"/>
    </location>
</feature>
<accession>A0ABY4RPP8</accession>
<feature type="transmembrane region" description="Helical" evidence="1">
    <location>
        <begin position="123"/>
        <end position="143"/>
    </location>
</feature>
<dbReference type="Proteomes" id="UP001057134">
    <property type="component" value="Chromosome"/>
</dbReference>
<keyword evidence="1" id="KW-0472">Membrane</keyword>
<evidence type="ECO:0008006" key="4">
    <source>
        <dbReference type="Google" id="ProtNLM"/>
    </source>
</evidence>
<reference evidence="2" key="1">
    <citation type="submission" date="2018-02" db="EMBL/GenBank/DDBJ databases">
        <authorList>
            <person name="Kim S.-K."/>
            <person name="Jung H.-I."/>
            <person name="Lee S.-W."/>
        </authorList>
    </citation>
    <scope>NUCLEOTIDE SEQUENCE</scope>
    <source>
        <strain evidence="2">SK3146</strain>
    </source>
</reference>
<feature type="transmembrane region" description="Helical" evidence="1">
    <location>
        <begin position="56"/>
        <end position="76"/>
    </location>
</feature>
<dbReference type="EMBL" id="CP027059">
    <property type="protein sequence ID" value="UQZ83935.1"/>
    <property type="molecule type" value="Genomic_DNA"/>
</dbReference>
<keyword evidence="1" id="KW-0812">Transmembrane</keyword>
<evidence type="ECO:0000313" key="3">
    <source>
        <dbReference type="Proteomes" id="UP001057134"/>
    </source>
</evidence>
<reference evidence="2" key="2">
    <citation type="journal article" date="2021" name="J Anim Sci Technol">
        <title>Complete genome sequence of Paenibacillus konkukensis sp. nov. SK3146 as a potential probiotic strain.</title>
        <authorList>
            <person name="Jung H.I."/>
            <person name="Park S."/>
            <person name="Niu K.M."/>
            <person name="Lee S.W."/>
            <person name="Kothari D."/>
            <person name="Yi K.J."/>
            <person name="Kim S.K."/>
        </authorList>
    </citation>
    <scope>NUCLEOTIDE SEQUENCE</scope>
    <source>
        <strain evidence="2">SK3146</strain>
    </source>
</reference>
<feature type="transmembrane region" description="Helical" evidence="1">
    <location>
        <begin position="32"/>
        <end position="50"/>
    </location>
</feature>
<organism evidence="2 3">
    <name type="scientific">Paenibacillus konkukensis</name>
    <dbReference type="NCBI Taxonomy" id="2020716"/>
    <lineage>
        <taxon>Bacteria</taxon>
        <taxon>Bacillati</taxon>
        <taxon>Bacillota</taxon>
        <taxon>Bacilli</taxon>
        <taxon>Bacillales</taxon>
        <taxon>Paenibacillaceae</taxon>
        <taxon>Paenibacillus</taxon>
    </lineage>
</organism>
<feature type="transmembrane region" description="Helical" evidence="1">
    <location>
        <begin position="6"/>
        <end position="25"/>
    </location>
</feature>
<keyword evidence="3" id="KW-1185">Reference proteome</keyword>
<name>A0ABY4RPP8_9BACL</name>
<evidence type="ECO:0000313" key="2">
    <source>
        <dbReference type="EMBL" id="UQZ83935.1"/>
    </source>
</evidence>
<gene>
    <name evidence="2" type="ORF">SK3146_03145</name>
</gene>
<proteinExistence type="predicted"/>
<keyword evidence="1" id="KW-1133">Transmembrane helix</keyword>